<reference evidence="1" key="1">
    <citation type="journal article" date="2020" name="mSystems">
        <title>Genome- and Community-Level Interaction Insights into Carbon Utilization and Element Cycling Functions of Hydrothermarchaeota in Hydrothermal Sediment.</title>
        <authorList>
            <person name="Zhou Z."/>
            <person name="Liu Y."/>
            <person name="Xu W."/>
            <person name="Pan J."/>
            <person name="Luo Z.H."/>
            <person name="Li M."/>
        </authorList>
    </citation>
    <scope>NUCLEOTIDE SEQUENCE [LARGE SCALE GENOMIC DNA]</scope>
    <source>
        <strain evidence="1">HyVt-505</strain>
    </source>
</reference>
<gene>
    <name evidence="1" type="ORF">ENJ65_00600</name>
</gene>
<proteinExistence type="predicted"/>
<comment type="caution">
    <text evidence="1">The sequence shown here is derived from an EMBL/GenBank/DDBJ whole genome shotgun (WGS) entry which is preliminary data.</text>
</comment>
<protein>
    <submittedName>
        <fullName evidence="1">DUF1631 family protein</fullName>
    </submittedName>
</protein>
<accession>A0A832J852</accession>
<feature type="non-terminal residue" evidence="1">
    <location>
        <position position="101"/>
    </location>
</feature>
<dbReference type="Pfam" id="PF07793">
    <property type="entry name" value="DUF1631"/>
    <property type="match status" value="1"/>
</dbReference>
<name>A0A832J852_9GAMM</name>
<dbReference type="InterPro" id="IPR012434">
    <property type="entry name" value="DUF1631"/>
</dbReference>
<dbReference type="EMBL" id="DRNF01000038">
    <property type="protein sequence ID" value="HHJ80112.1"/>
    <property type="molecule type" value="Genomic_DNA"/>
</dbReference>
<dbReference type="AlphaFoldDB" id="A0A832J852"/>
<organism evidence="1">
    <name type="scientific">Candidatus Tenderia electrophaga</name>
    <dbReference type="NCBI Taxonomy" id="1748243"/>
    <lineage>
        <taxon>Bacteria</taxon>
        <taxon>Pseudomonadati</taxon>
        <taxon>Pseudomonadota</taxon>
        <taxon>Gammaproteobacteria</taxon>
        <taxon>Candidatus Tenderiales</taxon>
        <taxon>Candidatus Tenderiaceae</taxon>
        <taxon>Candidatus Tenderia</taxon>
    </lineage>
</organism>
<dbReference type="Proteomes" id="UP000885832">
    <property type="component" value="Unassembled WGS sequence"/>
</dbReference>
<sequence>MNQGKVIPLRAKKDIAQTQYLIGESRGIASKFLPALLQRMLDNADDILFDLADKAKSDQDQNNYFDAMRELRMTRKILESNFQNYLNANFDKFLFSSATTQ</sequence>
<evidence type="ECO:0000313" key="1">
    <source>
        <dbReference type="EMBL" id="HHJ80112.1"/>
    </source>
</evidence>